<dbReference type="AlphaFoldDB" id="A0A0P8A9B9"/>
<evidence type="ECO:0008006" key="4">
    <source>
        <dbReference type="Google" id="ProtNLM"/>
    </source>
</evidence>
<dbReference type="EMBL" id="LKCM01000048">
    <property type="protein sequence ID" value="KPQ44887.1"/>
    <property type="molecule type" value="Genomic_DNA"/>
</dbReference>
<dbReference type="Gene3D" id="2.180.10.10">
    <property type="entry name" value="RHS repeat-associated core"/>
    <property type="match status" value="1"/>
</dbReference>
<evidence type="ECO:0000313" key="2">
    <source>
        <dbReference type="EMBL" id="KPQ44887.1"/>
    </source>
</evidence>
<reference evidence="2 3" key="1">
    <citation type="submission" date="2015-09" db="EMBL/GenBank/DDBJ databases">
        <title>A metagenomics-based metabolic model of nitrate-dependent anaerobic oxidation of methane by Methanoperedens-like archaea.</title>
        <authorList>
            <person name="Arshad A."/>
            <person name="Speth D.R."/>
            <person name="De Graaf R.M."/>
            <person name="Op Den Camp H.J."/>
            <person name="Jetten M.S."/>
            <person name="Welte C.U."/>
        </authorList>
    </citation>
    <scope>NUCLEOTIDE SEQUENCE [LARGE SCALE GENOMIC DNA]</scope>
</reference>
<dbReference type="Proteomes" id="UP000050360">
    <property type="component" value="Unassembled WGS sequence"/>
</dbReference>
<sequence>QPDTIVPQPGNPGSLNRYSYVLNNPLRYRDPSGHAPQNPGDPDDMPGECTTQWCWQNRWYRARGFSWHGSGWSAGGGIRFYDEGILSETVGEAGITFAGGWDWKTQEAQMTAIGQGIVMFGQKLSAGLSQLKNLLGGGASIAQGSCFGRPCALPPGTSTVRMPKSADATWNMQTIVHELAHIIDWHSKIQIGTTVSFGELPVYGHFSDAWAGEPLTMYAAGQDGAIFNHQWETWAEAVTVWVFGGSYKASERPLHVDVGSQMVRISELLNGWR</sequence>
<evidence type="ECO:0000313" key="3">
    <source>
        <dbReference type="Proteomes" id="UP000050360"/>
    </source>
</evidence>
<gene>
    <name evidence="2" type="ORF">MPEBLZ_00523</name>
</gene>
<feature type="non-terminal residue" evidence="2">
    <location>
        <position position="1"/>
    </location>
</feature>
<protein>
    <recommendedName>
        <fullName evidence="4">RHS repeat-associated core domain-containing protein</fullName>
    </recommendedName>
</protein>
<feature type="region of interest" description="Disordered" evidence="1">
    <location>
        <begin position="29"/>
        <end position="48"/>
    </location>
</feature>
<evidence type="ECO:0000256" key="1">
    <source>
        <dbReference type="SAM" id="MobiDB-lite"/>
    </source>
</evidence>
<accession>A0A0P8A9B9</accession>
<organism evidence="2 3">
    <name type="scientific">Candidatus Methanoperedens nitratireducens</name>
    <dbReference type="NCBI Taxonomy" id="1392998"/>
    <lineage>
        <taxon>Archaea</taxon>
        <taxon>Methanobacteriati</taxon>
        <taxon>Methanobacteriota</taxon>
        <taxon>Stenosarchaea group</taxon>
        <taxon>Methanomicrobia</taxon>
        <taxon>Methanosarcinales</taxon>
        <taxon>ANME-2 cluster</taxon>
        <taxon>Candidatus Methanoperedentaceae</taxon>
        <taxon>Candidatus Methanoperedens</taxon>
    </lineage>
</organism>
<proteinExistence type="predicted"/>
<comment type="caution">
    <text evidence="2">The sequence shown here is derived from an EMBL/GenBank/DDBJ whole genome shotgun (WGS) entry which is preliminary data.</text>
</comment>
<name>A0A0P8A9B9_9EURY</name>